<dbReference type="GO" id="GO:0046872">
    <property type="term" value="F:metal ion binding"/>
    <property type="evidence" value="ECO:0007669"/>
    <property type="project" value="UniProtKB-KW"/>
</dbReference>
<evidence type="ECO:0000313" key="9">
    <source>
        <dbReference type="EMBL" id="MBJ7538632.1"/>
    </source>
</evidence>
<keyword evidence="2" id="KW-0001">2Fe-2S</keyword>
<dbReference type="SUPFAM" id="SSF63380">
    <property type="entry name" value="Riboflavin synthase domain-like"/>
    <property type="match status" value="1"/>
</dbReference>
<dbReference type="PRINTS" id="PR00409">
    <property type="entry name" value="PHDIOXRDTASE"/>
</dbReference>
<dbReference type="Gene3D" id="3.10.20.30">
    <property type="match status" value="1"/>
</dbReference>
<dbReference type="InterPro" id="IPR039261">
    <property type="entry name" value="FNR_nucleotide-bd"/>
</dbReference>
<dbReference type="Proteomes" id="UP000628710">
    <property type="component" value="Unassembled WGS sequence"/>
</dbReference>
<feature type="domain" description="2Fe-2S ferredoxin-type" evidence="7">
    <location>
        <begin position="233"/>
        <end position="318"/>
    </location>
</feature>
<name>A0A934JX83_9GAMM</name>
<accession>A0A934JX83</accession>
<evidence type="ECO:0000313" key="10">
    <source>
        <dbReference type="Proteomes" id="UP000628710"/>
    </source>
</evidence>
<evidence type="ECO:0000256" key="1">
    <source>
        <dbReference type="ARBA" id="ARBA00022630"/>
    </source>
</evidence>
<dbReference type="GO" id="GO:0016491">
    <property type="term" value="F:oxidoreductase activity"/>
    <property type="evidence" value="ECO:0007669"/>
    <property type="project" value="UniProtKB-KW"/>
</dbReference>
<dbReference type="InterPro" id="IPR017927">
    <property type="entry name" value="FAD-bd_FR_type"/>
</dbReference>
<dbReference type="InterPro" id="IPR012675">
    <property type="entry name" value="Beta-grasp_dom_sf"/>
</dbReference>
<evidence type="ECO:0000256" key="5">
    <source>
        <dbReference type="ARBA" id="ARBA00023004"/>
    </source>
</evidence>
<keyword evidence="1" id="KW-0285">Flavoprotein</keyword>
<organism evidence="9 10">
    <name type="scientific">Marinomonas transparens</name>
    <dbReference type="NCBI Taxonomy" id="2795388"/>
    <lineage>
        <taxon>Bacteria</taxon>
        <taxon>Pseudomonadati</taxon>
        <taxon>Pseudomonadota</taxon>
        <taxon>Gammaproteobacteria</taxon>
        <taxon>Oceanospirillales</taxon>
        <taxon>Oceanospirillaceae</taxon>
        <taxon>Marinomonas</taxon>
    </lineage>
</organism>
<dbReference type="InterPro" id="IPR036010">
    <property type="entry name" value="2Fe-2S_ferredoxin-like_sf"/>
</dbReference>
<dbReference type="Gene3D" id="3.40.50.80">
    <property type="entry name" value="Nucleotide-binding domain of ferredoxin-NADP reductase (FNR) module"/>
    <property type="match status" value="1"/>
</dbReference>
<dbReference type="CDD" id="cd06185">
    <property type="entry name" value="PDR_like"/>
    <property type="match status" value="1"/>
</dbReference>
<dbReference type="InterPro" id="IPR017938">
    <property type="entry name" value="Riboflavin_synthase-like_b-brl"/>
</dbReference>
<keyword evidence="6" id="KW-0411">Iron-sulfur</keyword>
<dbReference type="InterPro" id="IPR001041">
    <property type="entry name" value="2Fe-2S_ferredoxin-type"/>
</dbReference>
<dbReference type="PROSITE" id="PS51384">
    <property type="entry name" value="FAD_FR"/>
    <property type="match status" value="1"/>
</dbReference>
<evidence type="ECO:0000256" key="4">
    <source>
        <dbReference type="ARBA" id="ARBA00023002"/>
    </source>
</evidence>
<gene>
    <name evidence="9" type="ORF">I8J31_13180</name>
</gene>
<keyword evidence="5" id="KW-0408">Iron</keyword>
<dbReference type="GO" id="GO:0051537">
    <property type="term" value="F:2 iron, 2 sulfur cluster binding"/>
    <property type="evidence" value="ECO:0007669"/>
    <property type="project" value="UniProtKB-KW"/>
</dbReference>
<dbReference type="CDD" id="cd00207">
    <property type="entry name" value="fer2"/>
    <property type="match status" value="1"/>
</dbReference>
<dbReference type="Pfam" id="PF00111">
    <property type="entry name" value="Fer2"/>
    <property type="match status" value="1"/>
</dbReference>
<dbReference type="PANTHER" id="PTHR47354">
    <property type="entry name" value="NADH OXIDOREDUCTASE HCR"/>
    <property type="match status" value="1"/>
</dbReference>
<sequence>MFDVVVRHKTLETPSIASFELAHANNEKMPAFTTGSHIDVHIADGLIRQYSLINHDQSDEFYKIAVLNDAQSRGGSVALHNHVQIGDTLTISEPRNLFPLDINSDKVMLFAGGIGITPIMSMAIELDSLGIDFELHYHAKSKTEAAFYEQLKNASFAAKVFFHFSGEREKNDAAINSALSAFADNAHLYTCGPVAYMDYVFDSARANSWPEANLHKEIFKAEPKVSESGDGAFKLILSRSGLELEVAADQTALEAIDAAGVTVDVSCEMGICGACLTKVTDGIPDHRDDFLSDAEKAQNDQFTPCCSRALSDTLTLDL</sequence>
<evidence type="ECO:0000259" key="7">
    <source>
        <dbReference type="PROSITE" id="PS51085"/>
    </source>
</evidence>
<dbReference type="InterPro" id="IPR050415">
    <property type="entry name" value="MRET"/>
</dbReference>
<evidence type="ECO:0000256" key="6">
    <source>
        <dbReference type="ARBA" id="ARBA00023014"/>
    </source>
</evidence>
<dbReference type="SUPFAM" id="SSF52343">
    <property type="entry name" value="Ferredoxin reductase-like, C-terminal NADP-linked domain"/>
    <property type="match status" value="1"/>
</dbReference>
<reference evidence="9" key="1">
    <citation type="submission" date="2020-12" db="EMBL/GenBank/DDBJ databases">
        <title>Marinomonas arctica sp. nov., a psychrotolerant bacterium isolated from the Arctic.</title>
        <authorList>
            <person name="Zhang Y."/>
        </authorList>
    </citation>
    <scope>NUCLEOTIDE SEQUENCE</scope>
    <source>
        <strain evidence="9">C1424</strain>
    </source>
</reference>
<dbReference type="InterPro" id="IPR006058">
    <property type="entry name" value="2Fe2S_fd_BS"/>
</dbReference>
<dbReference type="RefSeq" id="WP_199469041.1">
    <property type="nucleotide sequence ID" value="NZ_JAEMNX010000015.1"/>
</dbReference>
<dbReference type="PROSITE" id="PS00197">
    <property type="entry name" value="2FE2S_FER_1"/>
    <property type="match status" value="1"/>
</dbReference>
<dbReference type="EMBL" id="JAEMNX010000015">
    <property type="protein sequence ID" value="MBJ7538632.1"/>
    <property type="molecule type" value="Genomic_DNA"/>
</dbReference>
<dbReference type="Gene3D" id="2.40.30.10">
    <property type="entry name" value="Translation factors"/>
    <property type="match status" value="1"/>
</dbReference>
<comment type="caution">
    <text evidence="9">The sequence shown here is derived from an EMBL/GenBank/DDBJ whole genome shotgun (WGS) entry which is preliminary data.</text>
</comment>
<dbReference type="PANTHER" id="PTHR47354:SF1">
    <property type="entry name" value="CARNITINE MONOOXYGENASE REDUCTASE SUBUNIT"/>
    <property type="match status" value="1"/>
</dbReference>
<dbReference type="SUPFAM" id="SSF54292">
    <property type="entry name" value="2Fe-2S ferredoxin-like"/>
    <property type="match status" value="1"/>
</dbReference>
<protein>
    <submittedName>
        <fullName evidence="9">Oxidoreductase</fullName>
    </submittedName>
</protein>
<evidence type="ECO:0000256" key="2">
    <source>
        <dbReference type="ARBA" id="ARBA00022714"/>
    </source>
</evidence>
<feature type="domain" description="FAD-binding FR-type" evidence="8">
    <location>
        <begin position="1"/>
        <end position="101"/>
    </location>
</feature>
<dbReference type="PROSITE" id="PS51085">
    <property type="entry name" value="2FE2S_FER_2"/>
    <property type="match status" value="1"/>
</dbReference>
<keyword evidence="10" id="KW-1185">Reference proteome</keyword>
<keyword evidence="4" id="KW-0560">Oxidoreductase</keyword>
<dbReference type="AlphaFoldDB" id="A0A934JX83"/>
<evidence type="ECO:0000259" key="8">
    <source>
        <dbReference type="PROSITE" id="PS51384"/>
    </source>
</evidence>
<proteinExistence type="predicted"/>
<evidence type="ECO:0000256" key="3">
    <source>
        <dbReference type="ARBA" id="ARBA00022723"/>
    </source>
</evidence>
<keyword evidence="3" id="KW-0479">Metal-binding</keyword>